<name>A0ABU2ZM37_9ALTE</name>
<protein>
    <submittedName>
        <fullName evidence="3">DUF3192 domain-containing protein</fullName>
    </submittedName>
</protein>
<keyword evidence="4" id="KW-1185">Reference proteome</keyword>
<evidence type="ECO:0000256" key="2">
    <source>
        <dbReference type="SAM" id="SignalP"/>
    </source>
</evidence>
<dbReference type="PROSITE" id="PS51257">
    <property type="entry name" value="PROKAR_LIPOPROTEIN"/>
    <property type="match status" value="1"/>
</dbReference>
<dbReference type="Pfam" id="PF11399">
    <property type="entry name" value="DUF3192"/>
    <property type="match status" value="1"/>
</dbReference>
<dbReference type="EMBL" id="JAVRHX010000001">
    <property type="protein sequence ID" value="MDT0593686.1"/>
    <property type="molecule type" value="Genomic_DNA"/>
</dbReference>
<keyword evidence="1 2" id="KW-0732">Signal</keyword>
<comment type="caution">
    <text evidence="3">The sequence shown here is derived from an EMBL/GenBank/DDBJ whole genome shotgun (WGS) entry which is preliminary data.</text>
</comment>
<feature type="signal peptide" evidence="2">
    <location>
        <begin position="1"/>
        <end position="22"/>
    </location>
</feature>
<accession>A0ABU2ZM37</accession>
<evidence type="ECO:0000313" key="4">
    <source>
        <dbReference type="Proteomes" id="UP001253545"/>
    </source>
</evidence>
<proteinExistence type="predicted"/>
<gene>
    <name evidence="3" type="ORF">RM552_02365</name>
</gene>
<evidence type="ECO:0000313" key="3">
    <source>
        <dbReference type="EMBL" id="MDT0593686.1"/>
    </source>
</evidence>
<sequence>MKKSILVVSLTSVLLLSGCVISIDDDYDSDNNGTSWAELEEENREKISLLSVGASINSVRRSMGTPDFDELLVKNEQEHRILFYRTQRTKGDGTTTKDECTPIIFLNGELIGFGQTALDAI</sequence>
<dbReference type="RefSeq" id="WP_311367190.1">
    <property type="nucleotide sequence ID" value="NZ_JAVRHX010000001.1"/>
</dbReference>
<dbReference type="InterPro" id="IPR021534">
    <property type="entry name" value="DUF3192"/>
</dbReference>
<dbReference type="InterPro" id="IPR037873">
    <property type="entry name" value="BamE-like"/>
</dbReference>
<evidence type="ECO:0000256" key="1">
    <source>
        <dbReference type="ARBA" id="ARBA00022729"/>
    </source>
</evidence>
<dbReference type="Proteomes" id="UP001253545">
    <property type="component" value="Unassembled WGS sequence"/>
</dbReference>
<dbReference type="Gene3D" id="3.30.1450.10">
    <property type="match status" value="1"/>
</dbReference>
<organism evidence="3 4">
    <name type="scientific">Glaciecola petra</name>
    <dbReference type="NCBI Taxonomy" id="3075602"/>
    <lineage>
        <taxon>Bacteria</taxon>
        <taxon>Pseudomonadati</taxon>
        <taxon>Pseudomonadota</taxon>
        <taxon>Gammaproteobacteria</taxon>
        <taxon>Alteromonadales</taxon>
        <taxon>Alteromonadaceae</taxon>
        <taxon>Glaciecola</taxon>
    </lineage>
</organism>
<feature type="chain" id="PRO_5046629086" evidence="2">
    <location>
        <begin position="23"/>
        <end position="121"/>
    </location>
</feature>
<reference evidence="3 4" key="1">
    <citation type="submission" date="2023-09" db="EMBL/GenBank/DDBJ databases">
        <authorList>
            <person name="Rey-Velasco X."/>
        </authorList>
    </citation>
    <scope>NUCLEOTIDE SEQUENCE [LARGE SCALE GENOMIC DNA]</scope>
    <source>
        <strain evidence="3 4">P117</strain>
    </source>
</reference>